<accession>A0A5M6CC00</accession>
<dbReference type="Proteomes" id="UP000323632">
    <property type="component" value="Unassembled WGS sequence"/>
</dbReference>
<reference evidence="1 2" key="1">
    <citation type="submission" date="2019-09" db="EMBL/GenBank/DDBJ databases">
        <title>Genome sequence and assembly of Taibaiella sp.</title>
        <authorList>
            <person name="Chhetri G."/>
        </authorList>
    </citation>
    <scope>NUCLEOTIDE SEQUENCE [LARGE SCALE GENOMIC DNA]</scope>
    <source>
        <strain evidence="1 2">KVB11</strain>
    </source>
</reference>
<organism evidence="1 2">
    <name type="scientific">Taibaiella lutea</name>
    <dbReference type="NCBI Taxonomy" id="2608001"/>
    <lineage>
        <taxon>Bacteria</taxon>
        <taxon>Pseudomonadati</taxon>
        <taxon>Bacteroidota</taxon>
        <taxon>Chitinophagia</taxon>
        <taxon>Chitinophagales</taxon>
        <taxon>Chitinophagaceae</taxon>
        <taxon>Taibaiella</taxon>
    </lineage>
</organism>
<proteinExistence type="predicted"/>
<dbReference type="EMBL" id="VWSH01000004">
    <property type="protein sequence ID" value="KAA5532656.1"/>
    <property type="molecule type" value="Genomic_DNA"/>
</dbReference>
<gene>
    <name evidence="1" type="ORF">F0919_17905</name>
</gene>
<evidence type="ECO:0000313" key="2">
    <source>
        <dbReference type="Proteomes" id="UP000323632"/>
    </source>
</evidence>
<evidence type="ECO:0000313" key="1">
    <source>
        <dbReference type="EMBL" id="KAA5532656.1"/>
    </source>
</evidence>
<sequence>MSETKYLNFRINDRPVDVESVEAVPISIDYELENEDNFSEKKSSVSLDISVPATLENDTTFGTYHDANIENDAVKNAMDCLIEANGIQLFKGKALVKSTVSQNGNPKAYKLNFYGNNGDWMLPLQDSTLHDFLSSHTHIFNQSVVFNTWYNFNGLSETLDYFYCPVRYSKGLTDGGMTTLDLRPSISVYWIIWRAFKSLGYKIQSSFLDSAYFRGLVLPWTWGDFLLMDSSKLDPLKFKATGTPTNMSNYNGDSYWSFFGDNTDADYLIGDGAASGNVTNDTFELSYTSSPLGYDNGGNYSYNTSSGVMQYVFNGTQASLLGVTDIEFTISVPASFDGGECSLWIDWTVIGGGISDQAMIYDNSSIDDGIIQDTPFVFTVKNVSPGATIQMILFARINVGAVSSAAVRVYGRYFFAGGGGPTIQILATTLEVTGFKKVVGSIVDLKIYDELKNYNFLDLLRGLIDLFDLQFQSDPINKIVVIEPTYPYYTGSNPLSKITGYFGLGKIDWSQKMDLAKESELELYSDIEQEFNMLFKDDSSDGAAKRFVDRNSTLPGSSKYIFPNRFKTGKKDNENRFFTPVMHIRMDEWKTLSDDQVSPQLIAMIPENISNTSASTSQYKFGPKIAFARRVNLSDPVFKNGRIKFENASYGCPEMFAVNYNKGGENDPVLTYSDQNVDSATNPKGAVVHGLMRRFFLQRLSIMRYGKRHKAWYNLSTSDITNFYHREAIIQDNAIYHLFNIYGYKPLASESTQCYLWKWFPMSQADSDSCFPSLSSVTNGVLISGGKDTVYQRLLALPSDLIG</sequence>
<keyword evidence="2" id="KW-1185">Reference proteome</keyword>
<protein>
    <submittedName>
        <fullName evidence="1">Uncharacterized protein</fullName>
    </submittedName>
</protein>
<dbReference type="AlphaFoldDB" id="A0A5M6CC00"/>
<name>A0A5M6CC00_9BACT</name>
<dbReference type="RefSeq" id="WP_150034215.1">
    <property type="nucleotide sequence ID" value="NZ_VWSH01000004.1"/>
</dbReference>
<comment type="caution">
    <text evidence="1">The sequence shown here is derived from an EMBL/GenBank/DDBJ whole genome shotgun (WGS) entry which is preliminary data.</text>
</comment>